<keyword evidence="2" id="KW-1185">Reference proteome</keyword>
<dbReference type="EMBL" id="CM023490">
    <property type="protein sequence ID" value="KAH6943531.1"/>
    <property type="molecule type" value="Genomic_DNA"/>
</dbReference>
<organism evidence="1 2">
    <name type="scientific">Hyalomma asiaticum</name>
    <name type="common">Tick</name>
    <dbReference type="NCBI Taxonomy" id="266040"/>
    <lineage>
        <taxon>Eukaryota</taxon>
        <taxon>Metazoa</taxon>
        <taxon>Ecdysozoa</taxon>
        <taxon>Arthropoda</taxon>
        <taxon>Chelicerata</taxon>
        <taxon>Arachnida</taxon>
        <taxon>Acari</taxon>
        <taxon>Parasitiformes</taxon>
        <taxon>Ixodida</taxon>
        <taxon>Ixodoidea</taxon>
        <taxon>Ixodidae</taxon>
        <taxon>Hyalomminae</taxon>
        <taxon>Hyalomma</taxon>
    </lineage>
</organism>
<proteinExistence type="predicted"/>
<comment type="caution">
    <text evidence="1">The sequence shown here is derived from an EMBL/GenBank/DDBJ whole genome shotgun (WGS) entry which is preliminary data.</text>
</comment>
<protein>
    <submittedName>
        <fullName evidence="1">Uncharacterized protein</fullName>
    </submittedName>
</protein>
<dbReference type="Proteomes" id="UP000821845">
    <property type="component" value="Chromosome 10"/>
</dbReference>
<gene>
    <name evidence="1" type="ORF">HPB50_023169</name>
</gene>
<evidence type="ECO:0000313" key="2">
    <source>
        <dbReference type="Proteomes" id="UP000821845"/>
    </source>
</evidence>
<accession>A0ACB7T8P8</accession>
<sequence length="193" mass="22037">MCMNAEDIELLADVVASSKRISTFHFTPQRTTSASTFLQTFSLRAFENFTLLNVVLHWGVNSDMVKAWFAISDATRRNTGLVARAAEFVCGARNERWCAQALEQIAWHPYLVEKIGEILFVSEERAALMVREAVDTLGDLHNFMRLTGVVRERVTCSANEGARVYLDTLGDQCWRRVRRYLTFDNVREPPFPV</sequence>
<name>A0ACB7T8P8_HYAAI</name>
<reference evidence="1" key="1">
    <citation type="submission" date="2020-05" db="EMBL/GenBank/DDBJ databases">
        <title>Large-scale comparative analyses of tick genomes elucidate their genetic diversity and vector capacities.</title>
        <authorList>
            <person name="Jia N."/>
            <person name="Wang J."/>
            <person name="Shi W."/>
            <person name="Du L."/>
            <person name="Sun Y."/>
            <person name="Zhan W."/>
            <person name="Jiang J."/>
            <person name="Wang Q."/>
            <person name="Zhang B."/>
            <person name="Ji P."/>
            <person name="Sakyi L.B."/>
            <person name="Cui X."/>
            <person name="Yuan T."/>
            <person name="Jiang B."/>
            <person name="Yang W."/>
            <person name="Lam T.T.-Y."/>
            <person name="Chang Q."/>
            <person name="Ding S."/>
            <person name="Wang X."/>
            <person name="Zhu J."/>
            <person name="Ruan X."/>
            <person name="Zhao L."/>
            <person name="Wei J."/>
            <person name="Que T."/>
            <person name="Du C."/>
            <person name="Cheng J."/>
            <person name="Dai P."/>
            <person name="Han X."/>
            <person name="Huang E."/>
            <person name="Gao Y."/>
            <person name="Liu J."/>
            <person name="Shao H."/>
            <person name="Ye R."/>
            <person name="Li L."/>
            <person name="Wei W."/>
            <person name="Wang X."/>
            <person name="Wang C."/>
            <person name="Yang T."/>
            <person name="Huo Q."/>
            <person name="Li W."/>
            <person name="Guo W."/>
            <person name="Chen H."/>
            <person name="Zhou L."/>
            <person name="Ni X."/>
            <person name="Tian J."/>
            <person name="Zhou Y."/>
            <person name="Sheng Y."/>
            <person name="Liu T."/>
            <person name="Pan Y."/>
            <person name="Xia L."/>
            <person name="Li J."/>
            <person name="Zhao F."/>
            <person name="Cao W."/>
        </authorList>
    </citation>
    <scope>NUCLEOTIDE SEQUENCE</scope>
    <source>
        <strain evidence="1">Hyas-2018</strain>
    </source>
</reference>
<evidence type="ECO:0000313" key="1">
    <source>
        <dbReference type="EMBL" id="KAH6943531.1"/>
    </source>
</evidence>